<keyword evidence="2" id="KW-1185">Reference proteome</keyword>
<dbReference type="EMBL" id="JBAHYK010002993">
    <property type="protein sequence ID" value="KAL0564089.1"/>
    <property type="molecule type" value="Genomic_DNA"/>
</dbReference>
<evidence type="ECO:0000313" key="2">
    <source>
        <dbReference type="Proteomes" id="UP001465976"/>
    </source>
</evidence>
<proteinExistence type="predicted"/>
<name>A0ABR3EMI0_9AGAR</name>
<dbReference type="Proteomes" id="UP001465976">
    <property type="component" value="Unassembled WGS sequence"/>
</dbReference>
<reference evidence="1 2" key="1">
    <citation type="submission" date="2024-02" db="EMBL/GenBank/DDBJ databases">
        <title>A draft genome for the cacao thread blight pathogen Marasmius crinis-equi.</title>
        <authorList>
            <person name="Cohen S.P."/>
            <person name="Baruah I.K."/>
            <person name="Amoako-Attah I."/>
            <person name="Bukari Y."/>
            <person name="Meinhardt L.W."/>
            <person name="Bailey B.A."/>
        </authorList>
    </citation>
    <scope>NUCLEOTIDE SEQUENCE [LARGE SCALE GENOMIC DNA]</scope>
    <source>
        <strain evidence="1 2">GH-76</strain>
    </source>
</reference>
<protein>
    <submittedName>
        <fullName evidence="1">Uncharacterized protein</fullName>
    </submittedName>
</protein>
<sequence length="150" mass="17229">MDIVISKTLSEALPELSPLLQATVEQEDAVELFRAVVEEEIVPELKTVIFRHHPTSCQPLLPNMSTLVVPAKEFWMLHLVLESEIQRLQNARDQSGVHIVIYRAREQCASDEGLEEMERALIRVQMEQTAHYFFFEDVNALATSVYYWAA</sequence>
<evidence type="ECO:0000313" key="1">
    <source>
        <dbReference type="EMBL" id="KAL0564089.1"/>
    </source>
</evidence>
<feature type="non-terminal residue" evidence="1">
    <location>
        <position position="150"/>
    </location>
</feature>
<gene>
    <name evidence="1" type="ORF">V5O48_017969</name>
</gene>
<accession>A0ABR3EMI0</accession>
<comment type="caution">
    <text evidence="1">The sequence shown here is derived from an EMBL/GenBank/DDBJ whole genome shotgun (WGS) entry which is preliminary data.</text>
</comment>
<organism evidence="1 2">
    <name type="scientific">Marasmius crinis-equi</name>
    <dbReference type="NCBI Taxonomy" id="585013"/>
    <lineage>
        <taxon>Eukaryota</taxon>
        <taxon>Fungi</taxon>
        <taxon>Dikarya</taxon>
        <taxon>Basidiomycota</taxon>
        <taxon>Agaricomycotina</taxon>
        <taxon>Agaricomycetes</taxon>
        <taxon>Agaricomycetidae</taxon>
        <taxon>Agaricales</taxon>
        <taxon>Marasmiineae</taxon>
        <taxon>Marasmiaceae</taxon>
        <taxon>Marasmius</taxon>
    </lineage>
</organism>